<keyword evidence="1" id="KW-0614">Plasmid</keyword>
<accession>A0ABY9JYA4</accession>
<evidence type="ECO:0000313" key="1">
    <source>
        <dbReference type="EMBL" id="WLR44394.1"/>
    </source>
</evidence>
<reference evidence="1 2" key="1">
    <citation type="submission" date="2023-06" db="EMBL/GenBank/DDBJ databases">
        <title>Five Gram-positive bacteria isolated from mangrove sediments in Shenzhen, Guangdong, China.</title>
        <authorList>
            <person name="Yu S."/>
            <person name="Zheng W."/>
            <person name="Huang Y."/>
        </authorList>
    </citation>
    <scope>NUCLEOTIDE SEQUENCE [LARGE SCALE GENOMIC DNA]</scope>
    <source>
        <strain evidence="1 2">SaN35-3</strain>
        <plasmid evidence="1 2">unnamed1</plasmid>
    </source>
</reference>
<sequence>MFNNSEDIKISTLAKILTVVNKHTPISDYKLTDLFDEKVLRISNTIASLSDESPETIIKFIESENELFMDLIADWGSLLSKNKLSDEEQLYLKDLKQLIHTFTNKGDNT</sequence>
<dbReference type="Proteomes" id="UP001197974">
    <property type="component" value="Plasmid unnamed1"/>
</dbReference>
<dbReference type="RefSeq" id="WP_226540655.1">
    <property type="nucleotide sequence ID" value="NZ_CP129014.1"/>
</dbReference>
<protein>
    <submittedName>
        <fullName evidence="1">Uncharacterized protein</fullName>
    </submittedName>
</protein>
<dbReference type="EMBL" id="CP129014">
    <property type="protein sequence ID" value="WLR44394.1"/>
    <property type="molecule type" value="Genomic_DNA"/>
</dbReference>
<name>A0ABY9JYA4_9BACI</name>
<evidence type="ECO:0000313" key="2">
    <source>
        <dbReference type="Proteomes" id="UP001197974"/>
    </source>
</evidence>
<geneLocation type="plasmid" evidence="1 2">
    <name>unnamed1</name>
</geneLocation>
<gene>
    <name evidence="1" type="ORF">LC087_18975</name>
</gene>
<proteinExistence type="predicted"/>
<organism evidence="1 2">
    <name type="scientific">Bacillus carboniphilus</name>
    <dbReference type="NCBI Taxonomy" id="86663"/>
    <lineage>
        <taxon>Bacteria</taxon>
        <taxon>Bacillati</taxon>
        <taxon>Bacillota</taxon>
        <taxon>Bacilli</taxon>
        <taxon>Bacillales</taxon>
        <taxon>Bacillaceae</taxon>
        <taxon>Bacillus</taxon>
    </lineage>
</organism>
<keyword evidence="2" id="KW-1185">Reference proteome</keyword>